<evidence type="ECO:0000313" key="2">
    <source>
        <dbReference type="Proteomes" id="UP000233256"/>
    </source>
</evidence>
<comment type="caution">
    <text evidence="1">The sequence shown here is derived from an EMBL/GenBank/DDBJ whole genome shotgun (WGS) entry which is preliminary data.</text>
</comment>
<evidence type="ECO:0008006" key="3">
    <source>
        <dbReference type="Google" id="ProtNLM"/>
    </source>
</evidence>
<proteinExistence type="predicted"/>
<dbReference type="InterPro" id="IPR054345">
    <property type="entry name" value="Tir-like"/>
</dbReference>
<dbReference type="Proteomes" id="UP000233256">
    <property type="component" value="Unassembled WGS sequence"/>
</dbReference>
<reference evidence="1 2" key="1">
    <citation type="journal article" date="2017" name="ISME J.">
        <title>Potential for microbial H2 and metal transformations associated with novel bacteria and archaea in deep terrestrial subsurface sediments.</title>
        <authorList>
            <person name="Hernsdorf A.W."/>
            <person name="Amano Y."/>
            <person name="Miyakawa K."/>
            <person name="Ise K."/>
            <person name="Suzuki Y."/>
            <person name="Anantharaman K."/>
            <person name="Probst A."/>
            <person name="Burstein D."/>
            <person name="Thomas B.C."/>
            <person name="Banfield J.F."/>
        </authorList>
    </citation>
    <scope>NUCLEOTIDE SEQUENCE [LARGE SCALE GENOMIC DNA]</scope>
    <source>
        <strain evidence="1">HGW-Wallbacteria-1</strain>
    </source>
</reference>
<dbReference type="EMBL" id="PGXC01000004">
    <property type="protein sequence ID" value="PKK90845.1"/>
    <property type="molecule type" value="Genomic_DNA"/>
</dbReference>
<evidence type="ECO:0000313" key="1">
    <source>
        <dbReference type="EMBL" id="PKK90845.1"/>
    </source>
</evidence>
<protein>
    <recommendedName>
        <fullName evidence="3">YbjN domain-containing protein</fullName>
    </recommendedName>
</protein>
<dbReference type="Pfam" id="PF22550">
    <property type="entry name" value="CesT_Tir_1"/>
    <property type="match status" value="1"/>
</dbReference>
<name>A0A2N1PR71_9BACT</name>
<dbReference type="SUPFAM" id="SSF69635">
    <property type="entry name" value="Type III secretory system chaperone-like"/>
    <property type="match status" value="1"/>
</dbReference>
<dbReference type="Gene3D" id="3.30.1460.10">
    <property type="match status" value="1"/>
</dbReference>
<accession>A0A2N1PR71</accession>
<dbReference type="AlphaFoldDB" id="A0A2N1PR71"/>
<sequence length="163" mass="18211">MAKKKEVDGLTVEKYFKKIKLKYEAIDESMWRVESDGVPNIIVKFEPPVIVIRLKLMEVSESYDISGLCKRLLELNSEQMISGAFALEGNNVIAVEVLQSANLDLNELQAAIEGITMTAVQNYRELSEFRNKKVLADGTVEMEHRPTGSITGGVNVEDPGFVF</sequence>
<gene>
    <name evidence="1" type="ORF">CVV64_08165</name>
</gene>
<organism evidence="1 2">
    <name type="scientific">Candidatus Wallbacteria bacterium HGW-Wallbacteria-1</name>
    <dbReference type="NCBI Taxonomy" id="2013854"/>
    <lineage>
        <taxon>Bacteria</taxon>
        <taxon>Candidatus Walliibacteriota</taxon>
    </lineage>
</organism>